<dbReference type="InterPro" id="IPR011990">
    <property type="entry name" value="TPR-like_helical_dom_sf"/>
</dbReference>
<keyword evidence="3" id="KW-1185">Reference proteome</keyword>
<gene>
    <name evidence="2" type="ORF">Pla108_40760</name>
</gene>
<evidence type="ECO:0000313" key="3">
    <source>
        <dbReference type="Proteomes" id="UP000317421"/>
    </source>
</evidence>
<evidence type="ECO:0000256" key="1">
    <source>
        <dbReference type="SAM" id="MobiDB-lite"/>
    </source>
</evidence>
<accession>A0A5C5ZZJ4</accession>
<dbReference type="Gene3D" id="3.40.720.10">
    <property type="entry name" value="Alkaline Phosphatase, subunit A"/>
    <property type="match status" value="1"/>
</dbReference>
<name>A0A5C5ZZJ4_9BACT</name>
<reference evidence="2 3" key="1">
    <citation type="submission" date="2019-02" db="EMBL/GenBank/DDBJ databases">
        <title>Deep-cultivation of Planctomycetes and their phenomic and genomic characterization uncovers novel biology.</title>
        <authorList>
            <person name="Wiegand S."/>
            <person name="Jogler M."/>
            <person name="Boedeker C."/>
            <person name="Pinto D."/>
            <person name="Vollmers J."/>
            <person name="Rivas-Marin E."/>
            <person name="Kohn T."/>
            <person name="Peeters S.H."/>
            <person name="Heuer A."/>
            <person name="Rast P."/>
            <person name="Oberbeckmann S."/>
            <person name="Bunk B."/>
            <person name="Jeske O."/>
            <person name="Meyerdierks A."/>
            <person name="Storesund J.E."/>
            <person name="Kallscheuer N."/>
            <person name="Luecker S."/>
            <person name="Lage O.M."/>
            <person name="Pohl T."/>
            <person name="Merkel B.J."/>
            <person name="Hornburger P."/>
            <person name="Mueller R.-W."/>
            <person name="Bruemmer F."/>
            <person name="Labrenz M."/>
            <person name="Spormann A.M."/>
            <person name="Op Den Camp H."/>
            <person name="Overmann J."/>
            <person name="Amann R."/>
            <person name="Jetten M.S.M."/>
            <person name="Mascher T."/>
            <person name="Medema M.H."/>
            <person name="Devos D.P."/>
            <person name="Kaster A.-K."/>
            <person name="Ovreas L."/>
            <person name="Rohde M."/>
            <person name="Galperin M.Y."/>
            <person name="Jogler C."/>
        </authorList>
    </citation>
    <scope>NUCLEOTIDE SEQUENCE [LARGE SCALE GENOMIC DNA]</scope>
    <source>
        <strain evidence="2 3">Pla108</strain>
    </source>
</reference>
<feature type="region of interest" description="Disordered" evidence="1">
    <location>
        <begin position="348"/>
        <end position="379"/>
    </location>
</feature>
<dbReference type="SMART" id="SM00028">
    <property type="entry name" value="TPR"/>
    <property type="match status" value="3"/>
</dbReference>
<dbReference type="InterPro" id="IPR002591">
    <property type="entry name" value="Phosphodiest/P_Trfase"/>
</dbReference>
<dbReference type="Gene3D" id="1.25.40.10">
    <property type="entry name" value="Tetratricopeptide repeat domain"/>
    <property type="match status" value="1"/>
</dbReference>
<comment type="caution">
    <text evidence="2">The sequence shown here is derived from an EMBL/GenBank/DDBJ whole genome shotgun (WGS) entry which is preliminary data.</text>
</comment>
<dbReference type="Pfam" id="PF01663">
    <property type="entry name" value="Phosphodiest"/>
    <property type="match status" value="1"/>
</dbReference>
<dbReference type="OrthoDB" id="228738at2"/>
<dbReference type="Proteomes" id="UP000317421">
    <property type="component" value="Unassembled WGS sequence"/>
</dbReference>
<dbReference type="EMBL" id="SJPR01000010">
    <property type="protein sequence ID" value="TWT92451.1"/>
    <property type="molecule type" value="Genomic_DNA"/>
</dbReference>
<dbReference type="AlphaFoldDB" id="A0A5C5ZZJ4"/>
<organism evidence="2 3">
    <name type="scientific">Botrimarina colliarenosi</name>
    <dbReference type="NCBI Taxonomy" id="2528001"/>
    <lineage>
        <taxon>Bacteria</taxon>
        <taxon>Pseudomonadati</taxon>
        <taxon>Planctomycetota</taxon>
        <taxon>Planctomycetia</taxon>
        <taxon>Pirellulales</taxon>
        <taxon>Lacipirellulaceae</taxon>
        <taxon>Botrimarina</taxon>
    </lineage>
</organism>
<protein>
    <submittedName>
        <fullName evidence="2">Type I phosphodiesterase / nucleotide pyrophosphatase</fullName>
    </submittedName>
</protein>
<proteinExistence type="predicted"/>
<dbReference type="SUPFAM" id="SSF48452">
    <property type="entry name" value="TPR-like"/>
    <property type="match status" value="1"/>
</dbReference>
<dbReference type="InterPro" id="IPR019734">
    <property type="entry name" value="TPR_rpt"/>
</dbReference>
<dbReference type="InterPro" id="IPR017850">
    <property type="entry name" value="Alkaline_phosphatase_core_sf"/>
</dbReference>
<dbReference type="RefSeq" id="WP_146446749.1">
    <property type="nucleotide sequence ID" value="NZ_SJPR01000010.1"/>
</dbReference>
<dbReference type="SUPFAM" id="SSF53649">
    <property type="entry name" value="Alkaline phosphatase-like"/>
    <property type="match status" value="1"/>
</dbReference>
<sequence length="625" mass="66346">MTTCVSEDYCRILLIGWDSVDWPAVDSLVAEGSMPAVGRFSSEGTLGKLSPVRPLVSPMLWTSLATGVRADKHGVLGHYDQPLSEGRLRRVSSDSRLCTAIWNWTSEAGLSTHVIGWPATGSTESLLGAMVSGDCFDRGPVDEWLGSCFPNHDPSPAERDRLEHALGIASEGVPSEAYNRGRARLLSVAVASGLPIASLEPLLGRLDALHAVACAMVGHLAGALTAVCYPSVASWFPGAAEKELRDAAWRLQDTMLDDLSRLVDSNTTIALVSPQSAPQVAEAKGRDAGSNPSNSGLGLIGLLGPAVKSGAPLVGATVLDVAPTIAQLLGVPTSGNLDGRALSGVTVEPFKGHSHQPSPAAQPPQTARCDTPADRPEAPTVAADDATCDLVSRNRRVNLALALSDSIRLDQASKVWNSLQSDYPDEPIYAIKLVDCLLRDEQYDVCHDVIQRLAHPLNEHESIRLAIARIAHARDDRDGAASIARELSSRAQITPKVLLNAANLLLACDAEADAVTAFTRCHELGGANPIVLCGLASALWSTERYDASLRAAQAAVAIAPAYTEARFALALALRGCGRDDDAIEQFEQCLREGWLPDDTHTQLASLYWGKDPGRASHHRAMAGVN</sequence>
<feature type="compositionally biased region" description="Low complexity" evidence="1">
    <location>
        <begin position="355"/>
        <end position="365"/>
    </location>
</feature>
<evidence type="ECO:0000313" key="2">
    <source>
        <dbReference type="EMBL" id="TWT92451.1"/>
    </source>
</evidence>